<evidence type="ECO:0000313" key="3">
    <source>
        <dbReference type="Proteomes" id="UP000094236"/>
    </source>
</evidence>
<evidence type="ECO:0000313" key="2">
    <source>
        <dbReference type="EMBL" id="ODV95214.1"/>
    </source>
</evidence>
<evidence type="ECO:0008006" key="4">
    <source>
        <dbReference type="Google" id="ProtNLM"/>
    </source>
</evidence>
<dbReference type="SUPFAM" id="SSF69322">
    <property type="entry name" value="Tricorn protease domain 2"/>
    <property type="match status" value="1"/>
</dbReference>
<keyword evidence="3" id="KW-1185">Reference proteome</keyword>
<organism evidence="2 3">
    <name type="scientific">Pachysolen tannophilus NRRL Y-2460</name>
    <dbReference type="NCBI Taxonomy" id="669874"/>
    <lineage>
        <taxon>Eukaryota</taxon>
        <taxon>Fungi</taxon>
        <taxon>Dikarya</taxon>
        <taxon>Ascomycota</taxon>
        <taxon>Saccharomycotina</taxon>
        <taxon>Pichiomycetes</taxon>
        <taxon>Pachysolenaceae</taxon>
        <taxon>Pachysolen</taxon>
    </lineage>
</organism>
<sequence>MEGSNDTFLLKQTLLSNNIINYIFNDFQVSINKDFTKIQSVHSHNDKVLSEETWKELNQRHMAPDSFEFDDDDLDMDELMSLTKPKIDTIESEDETIDGINVKQSYYPELIKIDLLVKSNTISINKDDQSFRLPSVVRSACILPGLELNKKDDEDDGNTTTVHDEDSLLLSLQSGYLLLIKFFKIGSTLKPFVVQDWCLTEQKTRIDNHFTSRLSTLGKDLYSHCSGLSVVTTSLSNNLKFFARNNFNNGILTHSCNFFIDGIILDSCYLETLINDNGEDLNNHIMFLSLVVTSTKKYQLRLFEWWCDDPLESLLQHSPTLLPADFPVPLFMIPLKYLKGVILLLENGLQFVGLNYIFSHDSYDLNFVKFDEIIGSIISYYKPKSNILRKQEVDEFLVASSTGNIYCVIVKSINDIQIFPIFKVRFPISSFTFERIAEEDYEDEVEEEDEEDEDGDNNLDDNDQTNEKEAFKLIYTTDKGSSEVLLIHGSLLTEPKKSAKSLMNLENWSPLMDFQVIKHPVSKGFSYHTDEEFWCLSGTDQESSLWQLRLGHKCFKETNFKNFNSVHKIFNYFDKTNDYIYFIFSYPYKSQLCKFNLLSGEMVDLSRKDEFKIFNIFAKTILFNKICSSKKESEFYIHITEESISVYDFNNLQLQLNLNLNENLKVLHSSTYDKFVAIITRDQENNLNLEVLKYEDDELINVKVTPGFLKNLQPSLIKFIDIEEQIFILVGLFNGDLILYKLVNDEFIIHGGYNVNDLINKSENDVTKEEHIQKPLFLIPHDLICVSKNNSKYLVMSSRDGYYSVFMCQIIENILTIKFIELIKISDCAVNFNSTDISDVYYLSSKTFWKLNLSESIYPKRCLFVENSDKSTISTCFISSNPEFDIIGMIRESEGFVLTSITKNLTGCNKKIKLLSNGKKFIFMEHLSLFVIISGEPNSEKIMFVDHRKFRKLKHIEISPKSSDKNISSSSTPIFEKEEYPISLSEWKFEYYKENCGEQKLRMHVHLLLGCFNKKTGHSSMKVFEIRKIKKNDDKVSTTRQEDIVTVTKLFGWTCEKPAGVENLNDPIYSIKQFSNGSILYSVGSSLMRITYNYDEKKFDEPVELHNFTSNINLINVNPNSNEIIVSTLRDTIYVGKINEESKSLELVFSDHLSRNIFSHCLLSDNKLITSDKLHCSVNGISLETYHSSLDTGGRFINLNQFKDIYFCKSMSFFIPRLSNCSLSPIWKRNSNSSKFDKFLSCGVNGEVVVYTKLNREEYMMLNEVVKKKGQFSTNKLWKLNQFDEWFNDGCDENIIDGDKLRDFKVLVDGTLELKEALNVDKLLNSTLM</sequence>
<gene>
    <name evidence="2" type="ORF">PACTADRAFT_2919</name>
</gene>
<proteinExistence type="predicted"/>
<name>A0A1E4TU16_PACTA</name>
<dbReference type="EMBL" id="KV454014">
    <property type="protein sequence ID" value="ODV95214.1"/>
    <property type="molecule type" value="Genomic_DNA"/>
</dbReference>
<accession>A0A1E4TU16</accession>
<reference evidence="3" key="1">
    <citation type="submission" date="2016-05" db="EMBL/GenBank/DDBJ databases">
        <title>Comparative genomics of biotechnologically important yeasts.</title>
        <authorList>
            <consortium name="DOE Joint Genome Institute"/>
            <person name="Riley R."/>
            <person name="Haridas S."/>
            <person name="Wolfe K.H."/>
            <person name="Lopes M.R."/>
            <person name="Hittinger C.T."/>
            <person name="Goker M."/>
            <person name="Salamov A."/>
            <person name="Wisecaver J."/>
            <person name="Long T.M."/>
            <person name="Aerts A.L."/>
            <person name="Barry K."/>
            <person name="Choi C."/>
            <person name="Clum A."/>
            <person name="Coughlan A.Y."/>
            <person name="Deshpande S."/>
            <person name="Douglass A.P."/>
            <person name="Hanson S.J."/>
            <person name="Klenk H.-P."/>
            <person name="Labutti K."/>
            <person name="Lapidus A."/>
            <person name="Lindquist E."/>
            <person name="Lipzen A."/>
            <person name="Meier-Kolthoff J.P."/>
            <person name="Ohm R.A."/>
            <person name="Otillar R.P."/>
            <person name="Pangilinan J."/>
            <person name="Peng Y."/>
            <person name="Rokas A."/>
            <person name="Rosa C.A."/>
            <person name="Scheuner C."/>
            <person name="Sibirny A.A."/>
            <person name="Slot J.C."/>
            <person name="Stielow J.B."/>
            <person name="Sun H."/>
            <person name="Kurtzman C.P."/>
            <person name="Blackwell M."/>
            <person name="Grigoriev I.V."/>
            <person name="Jeffries T.W."/>
        </authorList>
    </citation>
    <scope>NUCLEOTIDE SEQUENCE [LARGE SCALE GENOMIC DNA]</scope>
    <source>
        <strain evidence="3">NRRL Y-2460</strain>
    </source>
</reference>
<protein>
    <recommendedName>
        <fullName evidence="4">Cleavage/polyadenylation specificity factor A subunit N-terminal domain-containing protein</fullName>
    </recommendedName>
</protein>
<feature type="region of interest" description="Disordered" evidence="1">
    <location>
        <begin position="440"/>
        <end position="464"/>
    </location>
</feature>
<dbReference type="Proteomes" id="UP000094236">
    <property type="component" value="Unassembled WGS sequence"/>
</dbReference>
<dbReference type="InterPro" id="IPR036322">
    <property type="entry name" value="WD40_repeat_dom_sf"/>
</dbReference>
<dbReference type="SUPFAM" id="SSF50978">
    <property type="entry name" value="WD40 repeat-like"/>
    <property type="match status" value="1"/>
</dbReference>
<dbReference type="OrthoDB" id="4080238at2759"/>
<dbReference type="InterPro" id="IPR015943">
    <property type="entry name" value="WD40/YVTN_repeat-like_dom_sf"/>
</dbReference>
<dbReference type="STRING" id="669874.A0A1E4TU16"/>
<dbReference type="Gene3D" id="2.130.10.10">
    <property type="entry name" value="YVTN repeat-like/Quinoprotein amine dehydrogenase"/>
    <property type="match status" value="2"/>
</dbReference>
<evidence type="ECO:0000256" key="1">
    <source>
        <dbReference type="SAM" id="MobiDB-lite"/>
    </source>
</evidence>